<dbReference type="HOGENOM" id="CLU_1119934_0_0_1"/>
<feature type="compositionally biased region" description="Low complexity" evidence="1">
    <location>
        <begin position="80"/>
        <end position="89"/>
    </location>
</feature>
<reference evidence="2" key="1">
    <citation type="submission" date="2014-02" db="EMBL/GenBank/DDBJ databases">
        <title>The Genome Sequence of Trichophyton rubrum (morphotype fischeri) CBS 288.86.</title>
        <authorList>
            <consortium name="The Broad Institute Genomics Platform"/>
            <person name="Cuomo C.A."/>
            <person name="White T.C."/>
            <person name="Graser Y."/>
            <person name="Martinez-Rossi N."/>
            <person name="Heitman J."/>
            <person name="Young S.K."/>
            <person name="Zeng Q."/>
            <person name="Gargeya S."/>
            <person name="Abouelleil A."/>
            <person name="Alvarado L."/>
            <person name="Chapman S.B."/>
            <person name="Gainer-Dewar J."/>
            <person name="Goldberg J."/>
            <person name="Griggs A."/>
            <person name="Gujja S."/>
            <person name="Hansen M."/>
            <person name="Howarth C."/>
            <person name="Imamovic A."/>
            <person name="Larimer J."/>
            <person name="Martinez D."/>
            <person name="Murphy C."/>
            <person name="Pearson M.D."/>
            <person name="Persinoti G."/>
            <person name="Poon T."/>
            <person name="Priest M."/>
            <person name="Roberts A.D."/>
            <person name="Saif S."/>
            <person name="Shea T.D."/>
            <person name="Sykes S.N."/>
            <person name="Wortman J."/>
            <person name="Nusbaum C."/>
            <person name="Birren B."/>
        </authorList>
    </citation>
    <scope>NUCLEOTIDE SEQUENCE [LARGE SCALE GENOMIC DNA]</scope>
    <source>
        <strain evidence="2">CBS 288.86</strain>
    </source>
</reference>
<organism evidence="2">
    <name type="scientific">Trichophyton rubrum CBS 288.86</name>
    <dbReference type="NCBI Taxonomy" id="1215330"/>
    <lineage>
        <taxon>Eukaryota</taxon>
        <taxon>Fungi</taxon>
        <taxon>Dikarya</taxon>
        <taxon>Ascomycota</taxon>
        <taxon>Pezizomycotina</taxon>
        <taxon>Eurotiomycetes</taxon>
        <taxon>Eurotiomycetidae</taxon>
        <taxon>Onygenales</taxon>
        <taxon>Arthrodermataceae</taxon>
        <taxon>Trichophyton</taxon>
    </lineage>
</organism>
<evidence type="ECO:0000313" key="2">
    <source>
        <dbReference type="EMBL" id="EZF49128.1"/>
    </source>
</evidence>
<dbReference type="Proteomes" id="UP000023758">
    <property type="component" value="Unassembled WGS sequence"/>
</dbReference>
<gene>
    <name evidence="2" type="ORF">H103_07249</name>
</gene>
<sequence>MVDGVHLKVDSRKDKKARTYRITCGDNPIPMYTAEINKKSKPHAKVIKHSVPFNGQSPPPPPMQIQPPPPYGFPPPSHFNQPYNQPYPQPYGQTYNLPYSQPYNHPYHPPPQPQNQSYFQSFNNYQPPPSQIVGTITFHDLSSKVDVSINGFDTSMKRPDPLASGRKFHTRSMGKLQWKEDGLFSSKQKLVDEKRNVIAKYDKDNEEIIVLLPPSQIDQHLDMIVVTGIGIIEAERKADSDGDAVEGILDAIGG</sequence>
<proteinExistence type="predicted"/>
<protein>
    <submittedName>
        <fullName evidence="2">Uncharacterized protein</fullName>
    </submittedName>
</protein>
<feature type="compositionally biased region" description="Basic residues" evidence="1">
    <location>
        <begin position="39"/>
        <end position="48"/>
    </location>
</feature>
<dbReference type="AlphaFoldDB" id="A0A022VTT9"/>
<dbReference type="EMBL" id="KK207909">
    <property type="protein sequence ID" value="EZF49128.1"/>
    <property type="molecule type" value="Genomic_DNA"/>
</dbReference>
<name>A0A022VTT9_TRIRU</name>
<evidence type="ECO:0000256" key="1">
    <source>
        <dbReference type="SAM" id="MobiDB-lite"/>
    </source>
</evidence>
<feature type="compositionally biased region" description="Pro residues" evidence="1">
    <location>
        <begin position="57"/>
        <end position="77"/>
    </location>
</feature>
<dbReference type="OrthoDB" id="4725912at2759"/>
<feature type="region of interest" description="Disordered" evidence="1">
    <location>
        <begin position="38"/>
        <end position="89"/>
    </location>
</feature>
<accession>A0A022VTT9</accession>